<gene>
    <name evidence="2" type="ORF">CWE10_12105</name>
</gene>
<name>A0A953I9L0_SYMTR</name>
<evidence type="ECO:0000313" key="2">
    <source>
        <dbReference type="EMBL" id="MBY6276933.1"/>
    </source>
</evidence>
<sequence length="152" mass="16199">MRRGTAAEQKVVVFAIGGQEYALPIAGVREIITWTAPTPVPDSPPYVEGVISVRGEVLPVMDLGRRFGLTSRREAEQRRIIILELAGKSAGLIVDDVVAVEDVVEGKLSPPSPLVANLGGMHEAVVEGILQLGEGRLVVVLSADRLLETALQ</sequence>
<reference evidence="2" key="1">
    <citation type="submission" date="2017-11" db="EMBL/GenBank/DDBJ databases">
        <title>Three new genomes from thermophilic consortium.</title>
        <authorList>
            <person name="Quaggio R."/>
            <person name="Amgarten D."/>
            <person name="Setubal J.C."/>
        </authorList>
    </citation>
    <scope>NUCLEOTIDE SEQUENCE</scope>
    <source>
        <strain evidence="2">ZCTH01-B2</strain>
    </source>
</reference>
<evidence type="ECO:0000259" key="1">
    <source>
        <dbReference type="PROSITE" id="PS50851"/>
    </source>
</evidence>
<dbReference type="PANTHER" id="PTHR22617">
    <property type="entry name" value="CHEMOTAXIS SENSOR HISTIDINE KINASE-RELATED"/>
    <property type="match status" value="1"/>
</dbReference>
<dbReference type="Gene3D" id="2.40.50.180">
    <property type="entry name" value="CheA-289, Domain 4"/>
    <property type="match status" value="1"/>
</dbReference>
<dbReference type="SMART" id="SM00260">
    <property type="entry name" value="CheW"/>
    <property type="match status" value="1"/>
</dbReference>
<dbReference type="GO" id="GO:0005829">
    <property type="term" value="C:cytosol"/>
    <property type="evidence" value="ECO:0007669"/>
    <property type="project" value="TreeGrafter"/>
</dbReference>
<protein>
    <submittedName>
        <fullName evidence="2">Chemotaxis protein CheW</fullName>
    </submittedName>
</protein>
<dbReference type="GO" id="GO:0007165">
    <property type="term" value="P:signal transduction"/>
    <property type="evidence" value="ECO:0007669"/>
    <property type="project" value="InterPro"/>
</dbReference>
<dbReference type="EMBL" id="PIUK01000120">
    <property type="protein sequence ID" value="MBY6276933.1"/>
    <property type="molecule type" value="Genomic_DNA"/>
</dbReference>
<dbReference type="Pfam" id="PF01584">
    <property type="entry name" value="CheW"/>
    <property type="match status" value="1"/>
</dbReference>
<dbReference type="Gene3D" id="2.30.30.40">
    <property type="entry name" value="SH3 Domains"/>
    <property type="match status" value="1"/>
</dbReference>
<organism evidence="2 3">
    <name type="scientific">Symbiobacterium thermophilum</name>
    <dbReference type="NCBI Taxonomy" id="2734"/>
    <lineage>
        <taxon>Bacteria</taxon>
        <taxon>Bacillati</taxon>
        <taxon>Bacillota</taxon>
        <taxon>Clostridia</taxon>
        <taxon>Eubacteriales</taxon>
        <taxon>Symbiobacteriaceae</taxon>
        <taxon>Symbiobacterium</taxon>
    </lineage>
</organism>
<feature type="domain" description="CheW-like" evidence="1">
    <location>
        <begin position="8"/>
        <end position="152"/>
    </location>
</feature>
<dbReference type="AlphaFoldDB" id="A0A953I9L0"/>
<accession>A0A953I9L0</accession>
<dbReference type="GO" id="GO:0006935">
    <property type="term" value="P:chemotaxis"/>
    <property type="evidence" value="ECO:0007669"/>
    <property type="project" value="InterPro"/>
</dbReference>
<comment type="caution">
    <text evidence="2">The sequence shown here is derived from an EMBL/GenBank/DDBJ whole genome shotgun (WGS) entry which is preliminary data.</text>
</comment>
<evidence type="ECO:0000313" key="3">
    <source>
        <dbReference type="Proteomes" id="UP000732377"/>
    </source>
</evidence>
<dbReference type="InterPro" id="IPR039315">
    <property type="entry name" value="CheW"/>
</dbReference>
<dbReference type="Proteomes" id="UP000732377">
    <property type="component" value="Unassembled WGS sequence"/>
</dbReference>
<dbReference type="PROSITE" id="PS50851">
    <property type="entry name" value="CHEW"/>
    <property type="match status" value="1"/>
</dbReference>
<dbReference type="InterPro" id="IPR036061">
    <property type="entry name" value="CheW-like_dom_sf"/>
</dbReference>
<dbReference type="PANTHER" id="PTHR22617:SF23">
    <property type="entry name" value="CHEMOTAXIS PROTEIN CHEW"/>
    <property type="match status" value="1"/>
</dbReference>
<proteinExistence type="predicted"/>
<dbReference type="SUPFAM" id="SSF50341">
    <property type="entry name" value="CheW-like"/>
    <property type="match status" value="1"/>
</dbReference>
<dbReference type="RefSeq" id="WP_273380042.1">
    <property type="nucleotide sequence ID" value="NZ_JACSIR010000047.1"/>
</dbReference>
<dbReference type="InterPro" id="IPR002545">
    <property type="entry name" value="CheW-lke_dom"/>
</dbReference>